<evidence type="ECO:0000313" key="2">
    <source>
        <dbReference type="EMBL" id="MFD2571893.1"/>
    </source>
</evidence>
<keyword evidence="1" id="KW-0472">Membrane</keyword>
<feature type="transmembrane region" description="Helical" evidence="1">
    <location>
        <begin position="49"/>
        <end position="78"/>
    </location>
</feature>
<gene>
    <name evidence="2" type="ORF">ACFSUS_14710</name>
</gene>
<feature type="transmembrane region" description="Helical" evidence="1">
    <location>
        <begin position="16"/>
        <end position="37"/>
    </location>
</feature>
<accession>A0ABW5M4F1</accession>
<sequence>MPISLVESNPDKLTEVVTIALITIGTVLSVMALPGLFNRKRSGWVFTYYAQLLGVLTSALSMSVLGVLLGLAFLMLLFQVREFYS</sequence>
<keyword evidence="3" id="KW-1185">Reference proteome</keyword>
<comment type="caution">
    <text evidence="2">The sequence shown here is derived from an EMBL/GenBank/DDBJ whole genome shotgun (WGS) entry which is preliminary data.</text>
</comment>
<dbReference type="Proteomes" id="UP001597469">
    <property type="component" value="Unassembled WGS sequence"/>
</dbReference>
<evidence type="ECO:0000256" key="1">
    <source>
        <dbReference type="SAM" id="Phobius"/>
    </source>
</evidence>
<reference evidence="3" key="1">
    <citation type="journal article" date="2019" name="Int. J. Syst. Evol. Microbiol.">
        <title>The Global Catalogue of Microorganisms (GCM) 10K type strain sequencing project: providing services to taxonomists for standard genome sequencing and annotation.</title>
        <authorList>
            <consortium name="The Broad Institute Genomics Platform"/>
            <consortium name="The Broad Institute Genome Sequencing Center for Infectious Disease"/>
            <person name="Wu L."/>
            <person name="Ma J."/>
        </authorList>
    </citation>
    <scope>NUCLEOTIDE SEQUENCE [LARGE SCALE GENOMIC DNA]</scope>
    <source>
        <strain evidence="3">KCTC 42805</strain>
    </source>
</reference>
<evidence type="ECO:0000313" key="3">
    <source>
        <dbReference type="Proteomes" id="UP001597469"/>
    </source>
</evidence>
<proteinExistence type="predicted"/>
<dbReference type="EMBL" id="JBHULN010000008">
    <property type="protein sequence ID" value="MFD2571893.1"/>
    <property type="molecule type" value="Genomic_DNA"/>
</dbReference>
<protein>
    <submittedName>
        <fullName evidence="2">Uncharacterized protein</fullName>
    </submittedName>
</protein>
<keyword evidence="1" id="KW-0812">Transmembrane</keyword>
<name>A0ABW5M4F1_9BACT</name>
<keyword evidence="1" id="KW-1133">Transmembrane helix</keyword>
<organism evidence="2 3">
    <name type="scientific">Spirosoma soli</name>
    <dbReference type="NCBI Taxonomy" id="1770529"/>
    <lineage>
        <taxon>Bacteria</taxon>
        <taxon>Pseudomonadati</taxon>
        <taxon>Bacteroidota</taxon>
        <taxon>Cytophagia</taxon>
        <taxon>Cytophagales</taxon>
        <taxon>Cytophagaceae</taxon>
        <taxon>Spirosoma</taxon>
    </lineage>
</organism>